<organism evidence="1 2">
    <name type="scientific">Naganishia cerealis</name>
    <dbReference type="NCBI Taxonomy" id="610337"/>
    <lineage>
        <taxon>Eukaryota</taxon>
        <taxon>Fungi</taxon>
        <taxon>Dikarya</taxon>
        <taxon>Basidiomycota</taxon>
        <taxon>Agaricomycotina</taxon>
        <taxon>Tremellomycetes</taxon>
        <taxon>Filobasidiales</taxon>
        <taxon>Filobasidiaceae</taxon>
        <taxon>Naganishia</taxon>
    </lineage>
</organism>
<reference evidence="1" key="1">
    <citation type="submission" date="2023-04" db="EMBL/GenBank/DDBJ databases">
        <title>Draft Genome sequencing of Naganishia species isolated from polar environments using Oxford Nanopore Technology.</title>
        <authorList>
            <person name="Leo P."/>
            <person name="Venkateswaran K."/>
        </authorList>
    </citation>
    <scope>NUCLEOTIDE SEQUENCE</scope>
    <source>
        <strain evidence="1">MNA-CCFEE 5261</strain>
    </source>
</reference>
<dbReference type="EMBL" id="JASBWR010000023">
    <property type="protein sequence ID" value="KAJ9107899.1"/>
    <property type="molecule type" value="Genomic_DNA"/>
</dbReference>
<protein>
    <submittedName>
        <fullName evidence="1">Uncharacterized protein</fullName>
    </submittedName>
</protein>
<evidence type="ECO:0000313" key="1">
    <source>
        <dbReference type="EMBL" id="KAJ9107899.1"/>
    </source>
</evidence>
<comment type="caution">
    <text evidence="1">The sequence shown here is derived from an EMBL/GenBank/DDBJ whole genome shotgun (WGS) entry which is preliminary data.</text>
</comment>
<sequence length="1391" mass="151444">MRAEADAAPDTPTTAKSPWLSLNDGTETVILDDPGADTMYRPQVSAVGIADELDSTTYGYALRVAYINNILRRNNASGATSPISPRLQTPSSATGSPTSYFPYSGPTTPGAASPSATTPTSEAPHRKSGLFARKKSVSNLRDRDPSSETTRTADATGGKLPKEILSNGFWDTLANEGGDVIWRTTVNTLLSHLPNKKATKTNSGTNLRFVPSLIDAFTNAYLSASSSTSPIRRATLGSISSPNTAMGISPTQSSINQQNDEKAVHVLHFIGLLHTALCNHYSPLNKKIESKDREILAKLQTELEFHTAALHDHHPSGIRSAARSSFSGPQRLSFSSSTSPSSAPLSPPTTSIPPVPTLPSAYLYSPSTAASQKRTSTTTVSAPPSPLESSPRSAHSRLPTTTSTEMSRVASQTSTVTTASSYKTSFSGSGRGGGGSGGAFEDSAGCDLVDVVRRLWGVDGDKLRVDLDGLRRAGLDEKTYLSDLKQHLIDLKADPSSASSTVSQDRIAALQAEITSLMHARPDLAGLALTSRSSVYTMASDSDSGSAHGSGGVHLFFTPVVNKEIIYKRLAERVYLLLDNDMPLVGSIYGERQLLDLCAAVWDVRGKNRVQFDAVAEIWQGSILKAQEDEERVGAIRRQRGATSQIEEEQNGWAQRVVEAIKELESDVSSGTLEDKTRESYTNSLASLSHFVLSETSKATSTLFPITAIPPLAPAPSVRYVAYTLFHSRALLSIYPEASRSGWSDAADELRAVAVSEYAMQTALFIQSNGDILNSQEQTEDGLKGYEELADWIACGVERSMKIWSSNVVDLLNPPNIILSKQLPLFLAELQAFDQPQPGRKADVIFGLYEKTARLLSLWEDVCPNTDCGFDMEAFFEPHVTEWLKTTEEEDTYEWVSRAVGMDSTSSAAVTQYASTVQNLFLAELQNTNASTPATEAAPAVSGKASAWLAKSKQAVKSLERKKAEAFTIPPTACVKITDLLAAKQCTEDLAFALDAEETSRIVKEHRLRTGAPMQRTGTDAKYDFHIVLGRGENLYAKNLATPADAFVSVFEAGNSTRLHKTSTVMSRIDPTWEEEFHHGVSSAKNLEINCFNRSLVGKNELIGSAIVKLDPVVYRETPLREIALPLNPRGTVHLRVELQTGDMHEVNYHLNKAKRMLDRVANDMIRNLVDKISEFVQMQLSVVRLRELIKPLTAKPKKGVSKPMTLTDEEYEQSLIPLFDYFDTCFATFNVTFPDALRIDVMSAIWKRVVEILLSLLIPPLSDKESHADPLSPQEVTVVFQWLKFSKSFFNASENGQEHGVPQAALKAGGYRDILLVGQYLDLPTPSLKDKCSAAIKSLRGTSRIERRGANGGATSESFENEGYTLTAHVDIVVDEDRKPKISCLSISPN</sequence>
<proteinExistence type="predicted"/>
<name>A0ACC2W9L2_9TREE</name>
<keyword evidence="2" id="KW-1185">Reference proteome</keyword>
<gene>
    <name evidence="1" type="ORF">QFC19_002642</name>
</gene>
<accession>A0ACC2W9L2</accession>
<dbReference type="Proteomes" id="UP001241377">
    <property type="component" value="Unassembled WGS sequence"/>
</dbReference>
<evidence type="ECO:0000313" key="2">
    <source>
        <dbReference type="Proteomes" id="UP001241377"/>
    </source>
</evidence>